<protein>
    <recommendedName>
        <fullName evidence="1">Reverse transcriptase domain-containing protein</fullName>
    </recommendedName>
</protein>
<dbReference type="PROSITE" id="PS50878">
    <property type="entry name" value="RT_POL"/>
    <property type="match status" value="1"/>
</dbReference>
<proteinExistence type="predicted"/>
<feature type="domain" description="Reverse transcriptase" evidence="1">
    <location>
        <begin position="1"/>
        <end position="180"/>
    </location>
</feature>
<dbReference type="PANTHER" id="PTHR33116:SF84">
    <property type="entry name" value="RNA-DIRECTED DNA POLYMERASE"/>
    <property type="match status" value="1"/>
</dbReference>
<gene>
    <name evidence="3" type="primary">LOC140036267</name>
</gene>
<name>A0ABM4WPL3_COFAR</name>
<evidence type="ECO:0000259" key="1">
    <source>
        <dbReference type="PROSITE" id="PS50878"/>
    </source>
</evidence>
<dbReference type="InterPro" id="IPR000477">
    <property type="entry name" value="RT_dom"/>
</dbReference>
<organism evidence="2 3">
    <name type="scientific">Coffea arabica</name>
    <name type="common">Arabian coffee</name>
    <dbReference type="NCBI Taxonomy" id="13443"/>
    <lineage>
        <taxon>Eukaryota</taxon>
        <taxon>Viridiplantae</taxon>
        <taxon>Streptophyta</taxon>
        <taxon>Embryophyta</taxon>
        <taxon>Tracheophyta</taxon>
        <taxon>Spermatophyta</taxon>
        <taxon>Magnoliopsida</taxon>
        <taxon>eudicotyledons</taxon>
        <taxon>Gunneridae</taxon>
        <taxon>Pentapetalae</taxon>
        <taxon>asterids</taxon>
        <taxon>lamiids</taxon>
        <taxon>Gentianales</taxon>
        <taxon>Rubiaceae</taxon>
        <taxon>Ixoroideae</taxon>
        <taxon>Gardenieae complex</taxon>
        <taxon>Bertiereae - Coffeeae clade</taxon>
        <taxon>Coffeeae</taxon>
        <taxon>Coffea</taxon>
    </lineage>
</organism>
<sequence>MSGIGKKSRRDNVALKLDMSKAYDRVSWLHITHVLRKFGFGEQFIDRIWNLLSNVWFSTIINGASCGFFKSARGLRQGDPLPPALFVIGAEVLSRCPNNLALQSGFVGFTVPHGCPPITYLAFADDVIIFANGLSTSLKRIMCKSLYFGELNQAILGRILSRKSKLLPSGGKIILIKHVLASILLCYPVEEGGAGFWRLRDVYKAFLCKLWWRFRTTSSLWATYLRAKYCKEAHPCQVTLSLSATTIWRRMWNVSRQVELSMLWQVNEGSCHFWKANKVVDILSNVGVTNPE</sequence>
<keyword evidence="2" id="KW-1185">Reference proteome</keyword>
<evidence type="ECO:0000313" key="3">
    <source>
        <dbReference type="RefSeq" id="XP_071933716.1"/>
    </source>
</evidence>
<dbReference type="GeneID" id="140036267"/>
<dbReference type="Proteomes" id="UP001652660">
    <property type="component" value="Chromosome 2e"/>
</dbReference>
<accession>A0ABM4WPL3</accession>
<evidence type="ECO:0000313" key="2">
    <source>
        <dbReference type="Proteomes" id="UP001652660"/>
    </source>
</evidence>
<reference evidence="3" key="1">
    <citation type="submission" date="2025-08" db="UniProtKB">
        <authorList>
            <consortium name="RefSeq"/>
        </authorList>
    </citation>
    <scope>IDENTIFICATION</scope>
    <source>
        <tissue evidence="3">Leaves</tissue>
    </source>
</reference>
<dbReference type="Pfam" id="PF00078">
    <property type="entry name" value="RVT_1"/>
    <property type="match status" value="1"/>
</dbReference>
<dbReference type="RefSeq" id="XP_071933716.1">
    <property type="nucleotide sequence ID" value="XM_072077615.1"/>
</dbReference>
<dbReference type="PANTHER" id="PTHR33116">
    <property type="entry name" value="REVERSE TRANSCRIPTASE ZINC-BINDING DOMAIN-CONTAINING PROTEIN-RELATED-RELATED"/>
    <property type="match status" value="1"/>
</dbReference>